<feature type="domain" description="DUF2326" evidence="2">
    <location>
        <begin position="422"/>
        <end position="551"/>
    </location>
</feature>
<evidence type="ECO:0000259" key="2">
    <source>
        <dbReference type="Pfam" id="PF10088"/>
    </source>
</evidence>
<keyword evidence="4" id="KW-1185">Reference proteome</keyword>
<reference evidence="4" key="1">
    <citation type="submission" date="2016-10" db="EMBL/GenBank/DDBJ databases">
        <authorList>
            <person name="Varghese N."/>
            <person name="Submissions S."/>
        </authorList>
    </citation>
    <scope>NUCLEOTIDE SEQUENCE [LARGE SCALE GENOMIC DNA]</scope>
    <source>
        <strain evidence="4">DSM 23317</strain>
    </source>
</reference>
<feature type="coiled-coil region" evidence="1">
    <location>
        <begin position="201"/>
        <end position="251"/>
    </location>
</feature>
<dbReference type="Pfam" id="PF10088">
    <property type="entry name" value="DUF2326"/>
    <property type="match status" value="1"/>
</dbReference>
<gene>
    <name evidence="3" type="ORF">SAMN04488540_108145</name>
</gene>
<accession>A0A1G8U0V5</accession>
<evidence type="ECO:0000313" key="3">
    <source>
        <dbReference type="EMBL" id="SDJ47357.1"/>
    </source>
</evidence>
<dbReference type="Gene3D" id="6.10.250.3110">
    <property type="match status" value="1"/>
</dbReference>
<protein>
    <submittedName>
        <fullName evidence="3">Uncharacterized protein YydD, contains DUF2326 domain</fullName>
    </submittedName>
</protein>
<dbReference type="Proteomes" id="UP000199527">
    <property type="component" value="Unassembled WGS sequence"/>
</dbReference>
<organism evidence="3 4">
    <name type="scientific">Ferrimonas sediminum</name>
    <dbReference type="NCBI Taxonomy" id="718193"/>
    <lineage>
        <taxon>Bacteria</taxon>
        <taxon>Pseudomonadati</taxon>
        <taxon>Pseudomonadota</taxon>
        <taxon>Gammaproteobacteria</taxon>
        <taxon>Alteromonadales</taxon>
        <taxon>Ferrimonadaceae</taxon>
        <taxon>Ferrimonas</taxon>
    </lineage>
</organism>
<sequence length="557" mass="64283">MFEPITFRDGFNIILGQTDDSSDKTNGVGKSLCIEFINYCLMKRASDSRVSKIPKKIFPLDHYICLDFELGGSKVVVKRSFHDPELITLSVNDSQYTSIDYKQCLKKLSQLYQKGNEAYLPSFRSIVNLIARDEKSEFKSIVKCHDTSKRIPSDYSPHLFFLGISPESYEEAKSLVGEIDTLTKAKTKLKKDIELITGKDYSEVNADLNELKDQLSEIKSELEKLESSSSYEIVRDELIALDDQLDSLRAKLGVHKAELSKIKLFRGNVFIDSDELSLLYNKFSSGLGDSIKKNLDEVQSFKNKIDEFQHSLLNERRVFLQKEVRNLTDKIISIEDCYKSKAKLLDSSGNLRSLKKVITIYQKKLDEQSQLSSFIGKHDDYERQLKRKKQDKINQVAILDAHIFEGQERIEALKEEIFKAHKSIMGNNRCHFEIQTTDRKDILQIELRIFDDGSHSNEREKVFIYDISMLNMKNSDHHPGLLIHDNIFDVDQDTLVKSLNFAHHSVGESLSKQYILTLNEDKLHPGDLALLDFSLDYYAIAHFTKSDRFLKEHYQER</sequence>
<dbReference type="InterPro" id="IPR027417">
    <property type="entry name" value="P-loop_NTPase"/>
</dbReference>
<evidence type="ECO:0000313" key="4">
    <source>
        <dbReference type="Proteomes" id="UP000199527"/>
    </source>
</evidence>
<name>A0A1G8U0V5_9GAMM</name>
<dbReference type="GO" id="GO:0016887">
    <property type="term" value="F:ATP hydrolysis activity"/>
    <property type="evidence" value="ECO:0007669"/>
    <property type="project" value="InterPro"/>
</dbReference>
<dbReference type="Gene3D" id="3.40.50.300">
    <property type="entry name" value="P-loop containing nucleotide triphosphate hydrolases"/>
    <property type="match status" value="1"/>
</dbReference>
<evidence type="ECO:0000256" key="1">
    <source>
        <dbReference type="SAM" id="Coils"/>
    </source>
</evidence>
<keyword evidence="1" id="KW-0175">Coiled coil</keyword>
<dbReference type="InterPro" id="IPR018760">
    <property type="entry name" value="DUF2326"/>
</dbReference>
<proteinExistence type="predicted"/>
<dbReference type="AlphaFoldDB" id="A0A1G8U0V5"/>
<dbReference type="EMBL" id="FNEM01000008">
    <property type="protein sequence ID" value="SDJ47357.1"/>
    <property type="molecule type" value="Genomic_DNA"/>
</dbReference>
<dbReference type="GO" id="GO:0006302">
    <property type="term" value="P:double-strand break repair"/>
    <property type="evidence" value="ECO:0007669"/>
    <property type="project" value="InterPro"/>
</dbReference>